<dbReference type="SMART" id="SM00861">
    <property type="entry name" value="Transket_pyr"/>
    <property type="match status" value="1"/>
</dbReference>
<evidence type="ECO:0000259" key="4">
    <source>
        <dbReference type="SMART" id="SM00861"/>
    </source>
</evidence>
<evidence type="ECO:0000256" key="3">
    <source>
        <dbReference type="ARBA" id="ARBA00023052"/>
    </source>
</evidence>
<accession>A0A4Q4Z6G4</accession>
<dbReference type="Proteomes" id="UP000295198">
    <property type="component" value="Unassembled WGS sequence"/>
</dbReference>
<dbReference type="EMBL" id="SDKM01000043">
    <property type="protein sequence ID" value="RYP82681.1"/>
    <property type="molecule type" value="Genomic_DNA"/>
</dbReference>
<dbReference type="PANTHER" id="PTHR43257">
    <property type="entry name" value="PYRUVATE DEHYDROGENASE E1 COMPONENT BETA SUBUNIT"/>
    <property type="match status" value="1"/>
</dbReference>
<evidence type="ECO:0000256" key="2">
    <source>
        <dbReference type="ARBA" id="ARBA00023002"/>
    </source>
</evidence>
<evidence type="ECO:0000313" key="6">
    <source>
        <dbReference type="Proteomes" id="UP000295198"/>
    </source>
</evidence>
<dbReference type="InterPro" id="IPR033248">
    <property type="entry name" value="Transketolase_C"/>
</dbReference>
<evidence type="ECO:0000256" key="1">
    <source>
        <dbReference type="ARBA" id="ARBA00001964"/>
    </source>
</evidence>
<comment type="caution">
    <text evidence="5">The sequence shown here is derived from an EMBL/GenBank/DDBJ whole genome shotgun (WGS) entry which is preliminary data.</text>
</comment>
<dbReference type="OrthoDB" id="9766715at2"/>
<dbReference type="SUPFAM" id="SSF52922">
    <property type="entry name" value="TK C-terminal domain-like"/>
    <property type="match status" value="1"/>
</dbReference>
<gene>
    <name evidence="5" type="ORF">EKO23_21100</name>
</gene>
<dbReference type="PANTHER" id="PTHR43257:SF2">
    <property type="entry name" value="PYRUVATE DEHYDROGENASE E1 COMPONENT SUBUNIT BETA"/>
    <property type="match status" value="1"/>
</dbReference>
<proteinExistence type="predicted"/>
<dbReference type="Gene3D" id="3.40.50.920">
    <property type="match status" value="1"/>
</dbReference>
<evidence type="ECO:0000313" key="5">
    <source>
        <dbReference type="EMBL" id="RYP82681.1"/>
    </source>
</evidence>
<dbReference type="Pfam" id="PF02779">
    <property type="entry name" value="Transket_pyr"/>
    <property type="match status" value="1"/>
</dbReference>
<protein>
    <submittedName>
        <fullName evidence="5">Alpha-ketoacid dehydrogenase subunit beta</fullName>
    </submittedName>
</protein>
<dbReference type="RefSeq" id="WP_134720420.1">
    <property type="nucleotide sequence ID" value="NZ_SDKM01000043.1"/>
</dbReference>
<dbReference type="NCBIfam" id="NF006667">
    <property type="entry name" value="PRK09212.1"/>
    <property type="match status" value="1"/>
</dbReference>
<dbReference type="CDD" id="cd07036">
    <property type="entry name" value="TPP_PYR_E1-PDHc-beta_like"/>
    <property type="match status" value="1"/>
</dbReference>
<dbReference type="FunFam" id="3.40.50.920:FF:000001">
    <property type="entry name" value="Pyruvate dehydrogenase E1 beta subunit"/>
    <property type="match status" value="1"/>
</dbReference>
<dbReference type="InterPro" id="IPR009014">
    <property type="entry name" value="Transketo_C/PFOR_II"/>
</dbReference>
<dbReference type="Gene3D" id="3.40.50.970">
    <property type="match status" value="1"/>
</dbReference>
<keyword evidence="3" id="KW-0786">Thiamine pyrophosphate</keyword>
<comment type="cofactor">
    <cofactor evidence="1">
        <name>thiamine diphosphate</name>
        <dbReference type="ChEBI" id="CHEBI:58937"/>
    </cofactor>
</comment>
<reference evidence="5 6" key="1">
    <citation type="submission" date="2019-01" db="EMBL/GenBank/DDBJ databases">
        <title>Nocardioides guangzhouensis sp. nov., an actinobacterium isolated from soil.</title>
        <authorList>
            <person name="Fu Y."/>
            <person name="Cai Y."/>
            <person name="Lin Z."/>
            <person name="Chen P."/>
        </authorList>
    </citation>
    <scope>NUCLEOTIDE SEQUENCE [LARGE SCALE GENOMIC DNA]</scope>
    <source>
        <strain evidence="5 6">130</strain>
    </source>
</reference>
<dbReference type="FunFam" id="3.40.50.970:FF:000001">
    <property type="entry name" value="Pyruvate dehydrogenase E1 beta subunit"/>
    <property type="match status" value="1"/>
</dbReference>
<name>A0A4Q4Z6G4_9ACTN</name>
<dbReference type="InterPro" id="IPR005475">
    <property type="entry name" value="Transketolase-like_Pyr-bd"/>
</dbReference>
<keyword evidence="6" id="KW-1185">Reference proteome</keyword>
<keyword evidence="2" id="KW-0560">Oxidoreductase</keyword>
<dbReference type="SUPFAM" id="SSF52518">
    <property type="entry name" value="Thiamin diphosphate-binding fold (THDP-binding)"/>
    <property type="match status" value="1"/>
</dbReference>
<sequence length="345" mass="35877">MTTTTPTTTPTTGTPTGTVETTYREALREGLRDALRGDDRVFLMGEDVGSYGGCFGVSLGLLEEFGPERVRDTPLSESAFVGAGIGAAVAGMRPVVEVMTVNFSLLALDQIMNNAATLLHMSGGQFAVPLVIRMTTGGGRQLAAQHSHSLEGWYAHIPGLKVVAPATLEDARGMLAAALADPDPVLLFEHGSLYNTKGTLPAEPAPVDIAHAAVRRSGTDVTVLAYGGMLPRALAAADDLASAGISAEVVDLRVLRPLDEAAVLASVRRTHRAVVVDEGWRSGSLAAEVAARIAEQAFYDLDAPVARVCTAEVPLPYAHQLEDAALPSAETIAAAARSCFGGGHG</sequence>
<dbReference type="GO" id="GO:0000287">
    <property type="term" value="F:magnesium ion binding"/>
    <property type="evidence" value="ECO:0007669"/>
    <property type="project" value="UniProtKB-ARBA"/>
</dbReference>
<dbReference type="InterPro" id="IPR029061">
    <property type="entry name" value="THDP-binding"/>
</dbReference>
<dbReference type="Pfam" id="PF02780">
    <property type="entry name" value="Transketolase_C"/>
    <property type="match status" value="1"/>
</dbReference>
<feature type="domain" description="Transketolase-like pyrimidine-binding" evidence="4">
    <location>
        <begin position="21"/>
        <end position="196"/>
    </location>
</feature>
<dbReference type="GO" id="GO:0016491">
    <property type="term" value="F:oxidoreductase activity"/>
    <property type="evidence" value="ECO:0007669"/>
    <property type="project" value="UniProtKB-KW"/>
</dbReference>
<organism evidence="5 6">
    <name type="scientific">Nocardioides guangzhouensis</name>
    <dbReference type="NCBI Taxonomy" id="2497878"/>
    <lineage>
        <taxon>Bacteria</taxon>
        <taxon>Bacillati</taxon>
        <taxon>Actinomycetota</taxon>
        <taxon>Actinomycetes</taxon>
        <taxon>Propionibacteriales</taxon>
        <taxon>Nocardioidaceae</taxon>
        <taxon>Nocardioides</taxon>
    </lineage>
</organism>
<dbReference type="AlphaFoldDB" id="A0A4Q4Z6G4"/>